<keyword evidence="2" id="KW-0547">Nucleotide-binding</keyword>
<dbReference type="GO" id="GO:0003723">
    <property type="term" value="F:RNA binding"/>
    <property type="evidence" value="ECO:0007669"/>
    <property type="project" value="UniProtKB-KW"/>
</dbReference>
<dbReference type="Gene3D" id="3.30.460.10">
    <property type="entry name" value="Beta Polymerase, domain 2"/>
    <property type="match status" value="1"/>
</dbReference>
<dbReference type="GO" id="GO:0006396">
    <property type="term" value="P:RNA processing"/>
    <property type="evidence" value="ECO:0007669"/>
    <property type="project" value="InterPro"/>
</dbReference>
<evidence type="ECO:0000259" key="4">
    <source>
        <dbReference type="Pfam" id="PF01743"/>
    </source>
</evidence>
<feature type="domain" description="Poly A polymerase head" evidence="4">
    <location>
        <begin position="36"/>
        <end position="169"/>
    </location>
</feature>
<organism evidence="6 7">
    <name type="scientific">Pyxidicoccus fallax</name>
    <dbReference type="NCBI Taxonomy" id="394095"/>
    <lineage>
        <taxon>Bacteria</taxon>
        <taxon>Pseudomonadati</taxon>
        <taxon>Myxococcota</taxon>
        <taxon>Myxococcia</taxon>
        <taxon>Myxococcales</taxon>
        <taxon>Cystobacterineae</taxon>
        <taxon>Myxococcaceae</taxon>
        <taxon>Pyxidicoccus</taxon>
    </lineage>
</organism>
<accession>A0A848LY94</accession>
<keyword evidence="1 3" id="KW-0808">Transferase</keyword>
<comment type="caution">
    <text evidence="6">The sequence shown here is derived from an EMBL/GenBank/DDBJ whole genome shotgun (WGS) entry which is preliminary data.</text>
</comment>
<dbReference type="EMBL" id="JABBJJ010000392">
    <property type="protein sequence ID" value="NMO22184.1"/>
    <property type="molecule type" value="Genomic_DNA"/>
</dbReference>
<proteinExistence type="inferred from homology"/>
<dbReference type="Pfam" id="PF01743">
    <property type="entry name" value="PolyA_pol"/>
    <property type="match status" value="1"/>
</dbReference>
<dbReference type="SUPFAM" id="SSF81891">
    <property type="entry name" value="Poly A polymerase C-terminal region-like"/>
    <property type="match status" value="1"/>
</dbReference>
<dbReference type="Pfam" id="PF12627">
    <property type="entry name" value="PolyA_pol_RNAbd"/>
    <property type="match status" value="1"/>
</dbReference>
<protein>
    <recommendedName>
        <fullName evidence="8">CCA tRNA nucleotidyltransferase</fullName>
    </recommendedName>
</protein>
<keyword evidence="3" id="KW-0694">RNA-binding</keyword>
<comment type="similarity">
    <text evidence="3">Belongs to the tRNA nucleotidyltransferase/poly(A) polymerase family.</text>
</comment>
<evidence type="ECO:0008006" key="8">
    <source>
        <dbReference type="Google" id="ProtNLM"/>
    </source>
</evidence>
<dbReference type="AlphaFoldDB" id="A0A848LY94"/>
<name>A0A848LY94_9BACT</name>
<dbReference type="SUPFAM" id="SSF81301">
    <property type="entry name" value="Nucleotidyltransferase"/>
    <property type="match status" value="1"/>
</dbReference>
<keyword evidence="7" id="KW-1185">Reference proteome</keyword>
<evidence type="ECO:0000256" key="1">
    <source>
        <dbReference type="ARBA" id="ARBA00022679"/>
    </source>
</evidence>
<feature type="domain" description="tRNA nucleotidyltransferase/poly(A) polymerase RNA and SrmB- binding" evidence="5">
    <location>
        <begin position="196"/>
        <end position="257"/>
    </location>
</feature>
<dbReference type="PANTHER" id="PTHR43051:SF1">
    <property type="entry name" value="POLYNUCLEOTIDE ADENYLYLTRANSFERASE FAMILY PROTEIN"/>
    <property type="match status" value="1"/>
</dbReference>
<dbReference type="CDD" id="cd05398">
    <property type="entry name" value="NT_ClassII-CCAase"/>
    <property type="match status" value="1"/>
</dbReference>
<evidence type="ECO:0000313" key="7">
    <source>
        <dbReference type="Proteomes" id="UP000518300"/>
    </source>
</evidence>
<dbReference type="InterPro" id="IPR043519">
    <property type="entry name" value="NT_sf"/>
</dbReference>
<sequence>MSTPLSAAPLQAIDASRIDPDALNILQRLHEQGHTAYLVGGCVRDLLVGRTPRDFDVATSATPGQVRALFSQSRGFGGRRFLVVQVQLAGGKVIEVGPFQARPAVDAAGMDAAVIKDEELAEHPHEAGTPEQDARSRDFTVNALFYDVAGGRVIDHVDGLADLRANRLRTIGDPAARLRENPGMMVRGVRLATRLGMDIEEGTWAVMASAGDALTRGSRGRLLSESLRGVSAGTGARFVRMLSRLGWLPVLLPPVARFLAEGPEREQRFLAHLEAMDRYISTGQRLNELVLACAMLLPITAPAGGLPSPDAMAAVLGELVQGAPELGALPRHGQMLTATLHQVVASPESVPAGNPLLPDARRLAALVTEVSRGQ</sequence>
<evidence type="ECO:0000256" key="2">
    <source>
        <dbReference type="ARBA" id="ARBA00022741"/>
    </source>
</evidence>
<evidence type="ECO:0000256" key="3">
    <source>
        <dbReference type="RuleBase" id="RU003953"/>
    </source>
</evidence>
<dbReference type="RefSeq" id="WP_169351342.1">
    <property type="nucleotide sequence ID" value="NZ_JABBJJ010000392.1"/>
</dbReference>
<dbReference type="Gene3D" id="1.10.3090.10">
    <property type="entry name" value="cca-adding enzyme, domain 2"/>
    <property type="match status" value="1"/>
</dbReference>
<dbReference type="GO" id="GO:0016779">
    <property type="term" value="F:nucleotidyltransferase activity"/>
    <property type="evidence" value="ECO:0007669"/>
    <property type="project" value="InterPro"/>
</dbReference>
<dbReference type="InterPro" id="IPR052191">
    <property type="entry name" value="tRNA_ntf/polyA_polymerase_I"/>
</dbReference>
<evidence type="ECO:0000259" key="5">
    <source>
        <dbReference type="Pfam" id="PF12627"/>
    </source>
</evidence>
<dbReference type="InterPro" id="IPR032828">
    <property type="entry name" value="PolyA_RNA-bd"/>
</dbReference>
<reference evidence="6 7" key="1">
    <citation type="submission" date="2020-04" db="EMBL/GenBank/DDBJ databases">
        <title>Draft genome of Pyxidicoccus fallax type strain.</title>
        <authorList>
            <person name="Whitworth D.E."/>
        </authorList>
    </citation>
    <scope>NUCLEOTIDE SEQUENCE [LARGE SCALE GENOMIC DNA]</scope>
    <source>
        <strain evidence="6 7">DSM 14698</strain>
    </source>
</reference>
<dbReference type="PANTHER" id="PTHR43051">
    <property type="entry name" value="POLYNUCLEOTIDE ADENYLYLTRANSFERASE FAMILY PROTEIN"/>
    <property type="match status" value="1"/>
</dbReference>
<dbReference type="Proteomes" id="UP000518300">
    <property type="component" value="Unassembled WGS sequence"/>
</dbReference>
<evidence type="ECO:0000313" key="6">
    <source>
        <dbReference type="EMBL" id="NMO22184.1"/>
    </source>
</evidence>
<dbReference type="InterPro" id="IPR002646">
    <property type="entry name" value="PolA_pol_head_dom"/>
</dbReference>
<gene>
    <name evidence="6" type="ORF">HG543_46100</name>
</gene>